<gene>
    <name evidence="1" type="ORF">EC973_009232</name>
</gene>
<dbReference type="AlphaFoldDB" id="A0A8H7BF19"/>
<protein>
    <submittedName>
        <fullName evidence="1">Uncharacterized protein</fullName>
    </submittedName>
</protein>
<reference evidence="1" key="1">
    <citation type="submission" date="2020-01" db="EMBL/GenBank/DDBJ databases">
        <title>Genome Sequencing of Three Apophysomyces-Like Fungal Strains Confirms a Novel Fungal Genus in the Mucoromycota with divergent Burkholderia-like Endosymbiotic Bacteria.</title>
        <authorList>
            <person name="Stajich J.E."/>
            <person name="Macias A.M."/>
            <person name="Carter-House D."/>
            <person name="Lovett B."/>
            <person name="Kasson L.R."/>
            <person name="Berry K."/>
            <person name="Grigoriev I."/>
            <person name="Chang Y."/>
            <person name="Spatafora J."/>
            <person name="Kasson M.T."/>
        </authorList>
    </citation>
    <scope>NUCLEOTIDE SEQUENCE</scope>
    <source>
        <strain evidence="1">NRRL A-21654</strain>
    </source>
</reference>
<evidence type="ECO:0000313" key="2">
    <source>
        <dbReference type="Proteomes" id="UP000605846"/>
    </source>
</evidence>
<name>A0A8H7BF19_9FUNG</name>
<dbReference type="EMBL" id="JABAYA010000888">
    <property type="protein sequence ID" value="KAF7720404.1"/>
    <property type="molecule type" value="Genomic_DNA"/>
</dbReference>
<sequence length="172" mass="18972">MSIAAAQRTLSEPVGPSQYDFVYIPCRHHLRHSAVRKLLTAIKVPQSRIIDIQFPAKGTVALLVHSDYKQQLLEILEKQKVTPKANFDPTAPTVIGDPKHASLSAKDKSNMAKDLLVSRLLRTCLRLPMHLGNSVARYFAQSNGIVQIPADAYSKYLADRKAGTAPSVQDSQ</sequence>
<evidence type="ECO:0000313" key="1">
    <source>
        <dbReference type="EMBL" id="KAF7720404.1"/>
    </source>
</evidence>
<dbReference type="Proteomes" id="UP000605846">
    <property type="component" value="Unassembled WGS sequence"/>
</dbReference>
<keyword evidence="2" id="KW-1185">Reference proteome</keyword>
<feature type="non-terminal residue" evidence="1">
    <location>
        <position position="172"/>
    </location>
</feature>
<proteinExistence type="predicted"/>
<accession>A0A8H7BF19</accession>
<organism evidence="1 2">
    <name type="scientific">Apophysomyces ossiformis</name>
    <dbReference type="NCBI Taxonomy" id="679940"/>
    <lineage>
        <taxon>Eukaryota</taxon>
        <taxon>Fungi</taxon>
        <taxon>Fungi incertae sedis</taxon>
        <taxon>Mucoromycota</taxon>
        <taxon>Mucoromycotina</taxon>
        <taxon>Mucoromycetes</taxon>
        <taxon>Mucorales</taxon>
        <taxon>Mucorineae</taxon>
        <taxon>Mucoraceae</taxon>
        <taxon>Apophysomyces</taxon>
    </lineage>
</organism>
<comment type="caution">
    <text evidence="1">The sequence shown here is derived from an EMBL/GenBank/DDBJ whole genome shotgun (WGS) entry which is preliminary data.</text>
</comment>
<dbReference type="OrthoDB" id="2206543at2759"/>